<reference evidence="1" key="1">
    <citation type="submission" date="2023-06" db="EMBL/GenBank/DDBJ databases">
        <authorList>
            <consortium name="Lawrence Berkeley National Laboratory"/>
            <person name="Ahrendt S."/>
            <person name="Sahu N."/>
            <person name="Indic B."/>
            <person name="Wong-Bajracharya J."/>
            <person name="Merenyi Z."/>
            <person name="Ke H.-M."/>
            <person name="Monk M."/>
            <person name="Kocsube S."/>
            <person name="Drula E."/>
            <person name="Lipzen A."/>
            <person name="Balint B."/>
            <person name="Henrissat B."/>
            <person name="Andreopoulos B."/>
            <person name="Martin F.M."/>
            <person name="Harder C.B."/>
            <person name="Rigling D."/>
            <person name="Ford K.L."/>
            <person name="Foster G.D."/>
            <person name="Pangilinan J."/>
            <person name="Papanicolaou A."/>
            <person name="Barry K."/>
            <person name="LaButti K."/>
            <person name="Viragh M."/>
            <person name="Koriabine M."/>
            <person name="Yan M."/>
            <person name="Riley R."/>
            <person name="Champramary S."/>
            <person name="Plett K.L."/>
            <person name="Tsai I.J."/>
            <person name="Slot J."/>
            <person name="Sipos G."/>
            <person name="Plett J."/>
            <person name="Nagy L.G."/>
            <person name="Grigoriev I.V."/>
        </authorList>
    </citation>
    <scope>NUCLEOTIDE SEQUENCE</scope>
    <source>
        <strain evidence="1">FPL87.14</strain>
    </source>
</reference>
<sequence>MPKAPATSSSTEYTFNFGKHKGEKISNVPPSYLVFCKGAEWVDDYPGLRHAILNLERERRGMTAAQKIQRAKRIIPDWFWNECYSHACQIYGVGSVGTVKAMEDAVETRCYEQRYPPRPTATETELSSRSITALRRTHGPFFTRKEDGFTNERYWVWSGEYEGKVMTALKAVQDEHGENGLLVARWMARNKYAKCTRSLTHGGCGRHLREGTMWFDESWNLAWFFNKSM</sequence>
<evidence type="ECO:0000313" key="1">
    <source>
        <dbReference type="EMBL" id="KAK0441873.1"/>
    </source>
</evidence>
<dbReference type="EMBL" id="JAUEPT010000028">
    <property type="protein sequence ID" value="KAK0441873.1"/>
    <property type="molecule type" value="Genomic_DNA"/>
</dbReference>
<name>A0AA39MPV8_9AGAR</name>
<dbReference type="Proteomes" id="UP001175226">
    <property type="component" value="Unassembled WGS sequence"/>
</dbReference>
<gene>
    <name evidence="1" type="ORF">EV421DRAFT_1810501</name>
</gene>
<dbReference type="AlphaFoldDB" id="A0AA39MPV8"/>
<organism evidence="1 2">
    <name type="scientific">Armillaria borealis</name>
    <dbReference type="NCBI Taxonomy" id="47425"/>
    <lineage>
        <taxon>Eukaryota</taxon>
        <taxon>Fungi</taxon>
        <taxon>Dikarya</taxon>
        <taxon>Basidiomycota</taxon>
        <taxon>Agaricomycotina</taxon>
        <taxon>Agaricomycetes</taxon>
        <taxon>Agaricomycetidae</taxon>
        <taxon>Agaricales</taxon>
        <taxon>Marasmiineae</taxon>
        <taxon>Physalacriaceae</taxon>
        <taxon>Armillaria</taxon>
    </lineage>
</organism>
<keyword evidence="2" id="KW-1185">Reference proteome</keyword>
<accession>A0AA39MPV8</accession>
<proteinExistence type="predicted"/>
<protein>
    <submittedName>
        <fullName evidence="1">Uncharacterized protein</fullName>
    </submittedName>
</protein>
<comment type="caution">
    <text evidence="1">The sequence shown here is derived from an EMBL/GenBank/DDBJ whole genome shotgun (WGS) entry which is preliminary data.</text>
</comment>
<evidence type="ECO:0000313" key="2">
    <source>
        <dbReference type="Proteomes" id="UP001175226"/>
    </source>
</evidence>